<keyword evidence="1" id="KW-0732">Signal</keyword>
<dbReference type="EMBL" id="AEJC01000407">
    <property type="protein sequence ID" value="EKX63801.1"/>
    <property type="molecule type" value="Genomic_DNA"/>
</dbReference>
<evidence type="ECO:0008006" key="4">
    <source>
        <dbReference type="Google" id="ProtNLM"/>
    </source>
</evidence>
<dbReference type="PATRIC" id="fig|698759.3.peg.5538"/>
<comment type="caution">
    <text evidence="2">The sequence shown here is derived from an EMBL/GenBank/DDBJ whole genome shotgun (WGS) entry which is preliminary data.</text>
</comment>
<keyword evidence="3" id="KW-1185">Reference proteome</keyword>
<sequence length="129" mass="13568">MKKRIAVAALTSLLVLSGTNAYAFGTKSTKLDNGTLYIHGDDGCAVSGNCSIYYSATEYKKTGGSKVTIQLAMVTKNSIFKDSQKTAVAGSVIKHSWGGKKKSDTGSCTITGYMVASTGKYYTPPLSVC</sequence>
<dbReference type="AlphaFoldDB" id="L1KSQ5"/>
<feature type="chain" id="PRO_5003952406" description="Secreted protein" evidence="1">
    <location>
        <begin position="24"/>
        <end position="129"/>
    </location>
</feature>
<protein>
    <recommendedName>
        <fullName evidence="4">Secreted protein</fullName>
    </recommendedName>
</protein>
<proteinExistence type="predicted"/>
<evidence type="ECO:0000256" key="1">
    <source>
        <dbReference type="SAM" id="SignalP"/>
    </source>
</evidence>
<dbReference type="OrthoDB" id="4235818at2"/>
<gene>
    <name evidence="2" type="ORF">STRIP9103_04117</name>
</gene>
<name>L1KSQ5_9ACTN</name>
<dbReference type="Proteomes" id="UP000010411">
    <property type="component" value="Unassembled WGS sequence"/>
</dbReference>
<feature type="signal peptide" evidence="1">
    <location>
        <begin position="1"/>
        <end position="23"/>
    </location>
</feature>
<dbReference type="RefSeq" id="WP_009324021.1">
    <property type="nucleotide sequence ID" value="NZ_AEJC01000407.1"/>
</dbReference>
<organism evidence="2 3">
    <name type="scientific">Streptomyces ipomoeae 91-03</name>
    <dbReference type="NCBI Taxonomy" id="698759"/>
    <lineage>
        <taxon>Bacteria</taxon>
        <taxon>Bacillati</taxon>
        <taxon>Actinomycetota</taxon>
        <taxon>Actinomycetes</taxon>
        <taxon>Kitasatosporales</taxon>
        <taxon>Streptomycetaceae</taxon>
        <taxon>Streptomyces</taxon>
    </lineage>
</organism>
<evidence type="ECO:0000313" key="2">
    <source>
        <dbReference type="EMBL" id="EKX63801.1"/>
    </source>
</evidence>
<reference evidence="2 3" key="1">
    <citation type="submission" date="2012-11" db="EMBL/GenBank/DDBJ databases">
        <authorList>
            <person name="Huguet-Tapia J.C."/>
            <person name="Durkin A.S."/>
            <person name="Pettis G.S."/>
            <person name="Badger J.H."/>
        </authorList>
    </citation>
    <scope>NUCLEOTIDE SEQUENCE [LARGE SCALE GENOMIC DNA]</scope>
    <source>
        <strain evidence="2 3">91-03</strain>
    </source>
</reference>
<accession>L1KSQ5</accession>
<evidence type="ECO:0000313" key="3">
    <source>
        <dbReference type="Proteomes" id="UP000010411"/>
    </source>
</evidence>